<evidence type="ECO:0000313" key="3">
    <source>
        <dbReference type="Proteomes" id="UP000886595"/>
    </source>
</evidence>
<feature type="transmembrane region" description="Helical" evidence="1">
    <location>
        <begin position="38"/>
        <end position="60"/>
    </location>
</feature>
<feature type="transmembrane region" description="Helical" evidence="1">
    <location>
        <begin position="12"/>
        <end position="32"/>
    </location>
</feature>
<comment type="caution">
    <text evidence="2">The sequence shown here is derived from an EMBL/GenBank/DDBJ whole genome shotgun (WGS) entry which is preliminary data.</text>
</comment>
<feature type="transmembrane region" description="Helical" evidence="1">
    <location>
        <begin position="72"/>
        <end position="90"/>
    </location>
</feature>
<sequence length="171" mass="18831">MNIRRDDDPVEKIPVFVSALNGAIMVPSFMAITGDMPVHFRLSMLLLVLAVLGSALSSFLSSGLRGRTWIRCVIDGILAGAAFFSTGIIPFKGQRWSGASVSMVVVIIFLYLWMKDDKKIARPGDQGKPKVEVPWLVISISFIGSIAIVFFSGYINNLRSTILRETYSCKL</sequence>
<evidence type="ECO:0000256" key="1">
    <source>
        <dbReference type="SAM" id="Phobius"/>
    </source>
</evidence>
<proteinExistence type="predicted"/>
<reference evidence="2 3" key="1">
    <citation type="submission" date="2020-02" db="EMBL/GenBank/DDBJ databases">
        <authorList>
            <person name="Ma Q."/>
            <person name="Huang Y."/>
            <person name="Song X."/>
            <person name="Pei D."/>
        </authorList>
    </citation>
    <scope>NUCLEOTIDE SEQUENCE [LARGE SCALE GENOMIC DNA]</scope>
    <source>
        <strain evidence="2">Sxm20200214</strain>
        <tissue evidence="2">Leaf</tissue>
    </source>
</reference>
<keyword evidence="3" id="KW-1185">Reference proteome</keyword>
<accession>A0A8X7WIC8</accession>
<organism evidence="2 3">
    <name type="scientific">Brassica carinata</name>
    <name type="common">Ethiopian mustard</name>
    <name type="synonym">Abyssinian cabbage</name>
    <dbReference type="NCBI Taxonomy" id="52824"/>
    <lineage>
        <taxon>Eukaryota</taxon>
        <taxon>Viridiplantae</taxon>
        <taxon>Streptophyta</taxon>
        <taxon>Embryophyta</taxon>
        <taxon>Tracheophyta</taxon>
        <taxon>Spermatophyta</taxon>
        <taxon>Magnoliopsida</taxon>
        <taxon>eudicotyledons</taxon>
        <taxon>Gunneridae</taxon>
        <taxon>Pentapetalae</taxon>
        <taxon>rosids</taxon>
        <taxon>malvids</taxon>
        <taxon>Brassicales</taxon>
        <taxon>Brassicaceae</taxon>
        <taxon>Brassiceae</taxon>
        <taxon>Brassica</taxon>
    </lineage>
</organism>
<dbReference type="EMBL" id="JAAMPC010000001">
    <property type="protein sequence ID" value="KAG2331518.1"/>
    <property type="molecule type" value="Genomic_DNA"/>
</dbReference>
<evidence type="ECO:0000313" key="2">
    <source>
        <dbReference type="EMBL" id="KAG2331518.1"/>
    </source>
</evidence>
<keyword evidence="1" id="KW-0472">Membrane</keyword>
<name>A0A8X7WIC8_BRACI</name>
<feature type="transmembrane region" description="Helical" evidence="1">
    <location>
        <begin position="135"/>
        <end position="155"/>
    </location>
</feature>
<keyword evidence="1" id="KW-1133">Transmembrane helix</keyword>
<protein>
    <submittedName>
        <fullName evidence="2">Uncharacterized protein</fullName>
    </submittedName>
</protein>
<gene>
    <name evidence="2" type="ORF">Bca52824_002698</name>
</gene>
<dbReference type="Proteomes" id="UP000886595">
    <property type="component" value="Unassembled WGS sequence"/>
</dbReference>
<dbReference type="AlphaFoldDB" id="A0A8X7WIC8"/>
<keyword evidence="1" id="KW-0812">Transmembrane</keyword>
<feature type="transmembrane region" description="Helical" evidence="1">
    <location>
        <begin position="96"/>
        <end position="114"/>
    </location>
</feature>